<organism evidence="2 3">
    <name type="scientific">Candidatus Wildermuthbacteria bacterium RIFCSPHIGHO2_02_FULL_47_17</name>
    <dbReference type="NCBI Taxonomy" id="1802452"/>
    <lineage>
        <taxon>Bacteria</taxon>
        <taxon>Candidatus Wildermuthiibacteriota</taxon>
    </lineage>
</organism>
<dbReference type="EMBL" id="MHTX01000017">
    <property type="protein sequence ID" value="OHA68386.1"/>
    <property type="molecule type" value="Genomic_DNA"/>
</dbReference>
<evidence type="ECO:0000313" key="2">
    <source>
        <dbReference type="EMBL" id="OHA68386.1"/>
    </source>
</evidence>
<dbReference type="Gene3D" id="3.30.930.10">
    <property type="entry name" value="Bira Bifunctional Protein, Domain 2"/>
    <property type="match status" value="1"/>
</dbReference>
<dbReference type="InterPro" id="IPR045864">
    <property type="entry name" value="aa-tRNA-synth_II/BPL/LPL"/>
</dbReference>
<dbReference type="PANTHER" id="PTHR43679">
    <property type="entry name" value="OCTANOYLTRANSFERASE LIPM-RELATED"/>
    <property type="match status" value="1"/>
</dbReference>
<name>A0A1G2R6B5_9BACT</name>
<sequence length="348" mass="39633">MMRPGRPFPPLEEGEGGNSRSEFMYLVDETEEHCMKAETLFPYEYWGIEVLPGHVQMALEEFLIKRVAELGRRPETRTAAVRFFSFPQDTIVLGYGQDTDIIKKRDSSFFLTRRVTGGSHVQTGMNTLAYTFVVPRDGKFANYEEMRAYYADLVARALKKLGIGPIEVDNKASIITVNGRIIASHAMFWGVRSALLHGLIILHPYDVDKIAERVILQKRKIGNYFYSEYLALKNLPAVSMELEKKLARSLLRPSVLRQMVADAILEYVAGNRPKRQQITSEVIRDSFQLAQKKYGAALWIQERRPPYGRDEVEAIPGEELAGPLRSNLGYCLFSQVPDDDFKNMAEPE</sequence>
<dbReference type="Pfam" id="PF21948">
    <property type="entry name" value="LplA-B_cat"/>
    <property type="match status" value="1"/>
</dbReference>
<dbReference type="InterPro" id="IPR004143">
    <property type="entry name" value="BPL_LPL_catalytic"/>
</dbReference>
<comment type="caution">
    <text evidence="2">The sequence shown here is derived from an EMBL/GenBank/DDBJ whole genome shotgun (WGS) entry which is preliminary data.</text>
</comment>
<dbReference type="SUPFAM" id="SSF55681">
    <property type="entry name" value="Class II aaRS and biotin synthetases"/>
    <property type="match status" value="1"/>
</dbReference>
<feature type="domain" description="BPL/LPL catalytic" evidence="1">
    <location>
        <begin position="75"/>
        <end position="246"/>
    </location>
</feature>
<protein>
    <recommendedName>
        <fullName evidence="1">BPL/LPL catalytic domain-containing protein</fullName>
    </recommendedName>
</protein>
<proteinExistence type="predicted"/>
<dbReference type="Proteomes" id="UP000179258">
    <property type="component" value="Unassembled WGS sequence"/>
</dbReference>
<dbReference type="PANTHER" id="PTHR43679:SF2">
    <property type="entry name" value="OCTANOYL-[GCVH]:PROTEIN N-OCTANOYLTRANSFERASE"/>
    <property type="match status" value="1"/>
</dbReference>
<evidence type="ECO:0000313" key="3">
    <source>
        <dbReference type="Proteomes" id="UP000179258"/>
    </source>
</evidence>
<dbReference type="InterPro" id="IPR050664">
    <property type="entry name" value="Octanoyltrans_LipM/LipL"/>
</dbReference>
<evidence type="ECO:0000259" key="1">
    <source>
        <dbReference type="PROSITE" id="PS51733"/>
    </source>
</evidence>
<dbReference type="PROSITE" id="PS51733">
    <property type="entry name" value="BPL_LPL_CATALYTIC"/>
    <property type="match status" value="1"/>
</dbReference>
<reference evidence="2 3" key="1">
    <citation type="journal article" date="2016" name="Nat. Commun.">
        <title>Thousands of microbial genomes shed light on interconnected biogeochemical processes in an aquifer system.</title>
        <authorList>
            <person name="Anantharaman K."/>
            <person name="Brown C.T."/>
            <person name="Hug L.A."/>
            <person name="Sharon I."/>
            <person name="Castelle C.J."/>
            <person name="Probst A.J."/>
            <person name="Thomas B.C."/>
            <person name="Singh A."/>
            <person name="Wilkins M.J."/>
            <person name="Karaoz U."/>
            <person name="Brodie E.L."/>
            <person name="Williams K.H."/>
            <person name="Hubbard S.S."/>
            <person name="Banfield J.F."/>
        </authorList>
    </citation>
    <scope>NUCLEOTIDE SEQUENCE [LARGE SCALE GENOMIC DNA]</scope>
</reference>
<gene>
    <name evidence="2" type="ORF">A3D59_04440</name>
</gene>
<dbReference type="AlphaFoldDB" id="A0A1G2R6B5"/>
<accession>A0A1G2R6B5</accession>